<dbReference type="EMBL" id="JBJQOH010000007">
    <property type="protein sequence ID" value="KAL3680719.1"/>
    <property type="molecule type" value="Genomic_DNA"/>
</dbReference>
<feature type="region of interest" description="Disordered" evidence="1">
    <location>
        <begin position="128"/>
        <end position="153"/>
    </location>
</feature>
<proteinExistence type="predicted"/>
<dbReference type="PANTHER" id="PTHR33918">
    <property type="entry name" value="OS01G0704200 PROTEIN"/>
    <property type="match status" value="1"/>
</dbReference>
<name>A0ABD3GU93_9MARC</name>
<feature type="transmembrane region" description="Helical" evidence="2">
    <location>
        <begin position="247"/>
        <end position="268"/>
    </location>
</feature>
<feature type="transmembrane region" description="Helical" evidence="2">
    <location>
        <begin position="210"/>
        <end position="227"/>
    </location>
</feature>
<feature type="compositionally biased region" description="Low complexity" evidence="1">
    <location>
        <begin position="139"/>
        <end position="153"/>
    </location>
</feature>
<evidence type="ECO:0000256" key="2">
    <source>
        <dbReference type="SAM" id="Phobius"/>
    </source>
</evidence>
<comment type="caution">
    <text evidence="3">The sequence shown here is derived from an EMBL/GenBank/DDBJ whole genome shotgun (WGS) entry which is preliminary data.</text>
</comment>
<sequence length="437" mass="47767">MQSYSSLGCQVSGLVKDCPSSFAVSHRRNDSGGAYRAVPAVVFIWKPSEKQQVVSSRRPSRSRRRSQAFPELSKVSDVKVEGLRFWDRENGKCSRDSYAKACGKIGFLREKSKLSFICPAILSSSLDTKSDEHAEPGGETISHSSDASTSEASDSVVVQDVRPAFVQGGEGKSGFIAFHRSVSEQQEFKESSNDQQEPERNVVTSRSWRSIVWLLGPFVLTTSIFLPPLYLRKVFGKVLNDSLTTDFLILFFTETIFFVGASLFLYIAHQFRSGVGSLAANGQEAAVSLPLGYRVFSILSLGISLFLPVATFSMVWPWTGPAAAAALAPYMVGVIFQLCLEQIVRVKRSPVWPLVPITFQMYRLHQLHRAAQLISGLMFSLKGVEATVETLAISGSLQTLLFVLKILGVVCLGSLGAFLTHQLPAQPPSSSSIASLP</sequence>
<keyword evidence="2" id="KW-0812">Transmembrane</keyword>
<keyword evidence="2" id="KW-1133">Transmembrane helix</keyword>
<feature type="transmembrane region" description="Helical" evidence="2">
    <location>
        <begin position="295"/>
        <end position="316"/>
    </location>
</feature>
<accession>A0ABD3GU93</accession>
<gene>
    <name evidence="3" type="ORF">R1sor_023675</name>
</gene>
<evidence type="ECO:0000256" key="1">
    <source>
        <dbReference type="SAM" id="MobiDB-lite"/>
    </source>
</evidence>
<evidence type="ECO:0000313" key="3">
    <source>
        <dbReference type="EMBL" id="KAL3680719.1"/>
    </source>
</evidence>
<keyword evidence="2" id="KW-0472">Membrane</keyword>
<feature type="transmembrane region" description="Helical" evidence="2">
    <location>
        <begin position="400"/>
        <end position="419"/>
    </location>
</feature>
<evidence type="ECO:0000313" key="4">
    <source>
        <dbReference type="Proteomes" id="UP001633002"/>
    </source>
</evidence>
<dbReference type="PANTHER" id="PTHR33918:SF2">
    <property type="entry name" value="OS01G0704200 PROTEIN"/>
    <property type="match status" value="1"/>
</dbReference>
<reference evidence="3 4" key="1">
    <citation type="submission" date="2024-09" db="EMBL/GenBank/DDBJ databases">
        <title>Chromosome-scale assembly of Riccia sorocarpa.</title>
        <authorList>
            <person name="Paukszto L."/>
        </authorList>
    </citation>
    <scope>NUCLEOTIDE SEQUENCE [LARGE SCALE GENOMIC DNA]</scope>
    <source>
        <strain evidence="3">LP-2024</strain>
        <tissue evidence="3">Aerial parts of the thallus</tissue>
    </source>
</reference>
<organism evidence="3 4">
    <name type="scientific">Riccia sorocarpa</name>
    <dbReference type="NCBI Taxonomy" id="122646"/>
    <lineage>
        <taxon>Eukaryota</taxon>
        <taxon>Viridiplantae</taxon>
        <taxon>Streptophyta</taxon>
        <taxon>Embryophyta</taxon>
        <taxon>Marchantiophyta</taxon>
        <taxon>Marchantiopsida</taxon>
        <taxon>Marchantiidae</taxon>
        <taxon>Marchantiales</taxon>
        <taxon>Ricciaceae</taxon>
        <taxon>Riccia</taxon>
    </lineage>
</organism>
<protein>
    <submittedName>
        <fullName evidence="3">Uncharacterized protein</fullName>
    </submittedName>
</protein>
<keyword evidence="4" id="KW-1185">Reference proteome</keyword>
<dbReference type="Proteomes" id="UP001633002">
    <property type="component" value="Unassembled WGS sequence"/>
</dbReference>
<feature type="transmembrane region" description="Helical" evidence="2">
    <location>
        <begin position="322"/>
        <end position="340"/>
    </location>
</feature>
<dbReference type="AlphaFoldDB" id="A0ABD3GU93"/>